<dbReference type="OrthoDB" id="3181812at2"/>
<dbReference type="InterPro" id="IPR050950">
    <property type="entry name" value="HTH-type_LysR_regulators"/>
</dbReference>
<evidence type="ECO:0000313" key="6">
    <source>
        <dbReference type="EMBL" id="SDJ62258.1"/>
    </source>
</evidence>
<dbReference type="Proteomes" id="UP000182130">
    <property type="component" value="Unassembled WGS sequence"/>
</dbReference>
<dbReference type="GO" id="GO:0003677">
    <property type="term" value="F:DNA binding"/>
    <property type="evidence" value="ECO:0007669"/>
    <property type="project" value="UniProtKB-KW"/>
</dbReference>
<evidence type="ECO:0000256" key="1">
    <source>
        <dbReference type="ARBA" id="ARBA00009437"/>
    </source>
</evidence>
<proteinExistence type="inferred from homology"/>
<dbReference type="Gene3D" id="1.10.10.10">
    <property type="entry name" value="Winged helix-like DNA-binding domain superfamily/Winged helix DNA-binding domain"/>
    <property type="match status" value="1"/>
</dbReference>
<comment type="similarity">
    <text evidence="1">Belongs to the LysR transcriptional regulatory family.</text>
</comment>
<reference evidence="7" key="1">
    <citation type="submission" date="2016-10" db="EMBL/GenBank/DDBJ databases">
        <authorList>
            <person name="Varghese N."/>
            <person name="Submissions S."/>
        </authorList>
    </citation>
    <scope>NUCLEOTIDE SEQUENCE [LARGE SCALE GENOMIC DNA]</scope>
    <source>
        <strain evidence="7">CGMCC 1.10783</strain>
    </source>
</reference>
<dbReference type="Pfam" id="PF03466">
    <property type="entry name" value="LysR_substrate"/>
    <property type="match status" value="1"/>
</dbReference>
<dbReference type="STRING" id="1045773.SAMN05216555_11382"/>
<gene>
    <name evidence="6" type="ORF">SAMN05216555_11382</name>
</gene>
<sequence>MGFMNLRRLQYFLAVVDHGTVTGAADKLHMAQPALSRQIKTLERELKLELFEPQGSRLALTAAGRALVPAARRLVVEALDFESAATLLRTGKVERLTVAATSASLRTFLAPFIATMTPADPQLVARETSHFEMTESLRQGCDFAVSPQAPDGDLRHVPLGRMPVRAYVSKDHEWARDGVRQLPLSAFAGVPAILTSHHSVSRFLLDDALSRHDVTFSSVTECDDGQSIMALAVAGHGVGFSTERPLYGAHPILVLDDDDSGARPLGLALHVAWLPGHYAEAVIEELALRIRDFLQAEGIALGA</sequence>
<keyword evidence="7" id="KW-1185">Reference proteome</keyword>
<dbReference type="InterPro" id="IPR036388">
    <property type="entry name" value="WH-like_DNA-bd_sf"/>
</dbReference>
<name>A0A1G8V844_9MICC</name>
<dbReference type="EMBL" id="FNEI01000013">
    <property type="protein sequence ID" value="SDJ62258.1"/>
    <property type="molecule type" value="Genomic_DNA"/>
</dbReference>
<keyword evidence="4" id="KW-0804">Transcription</keyword>
<evidence type="ECO:0000259" key="5">
    <source>
        <dbReference type="PROSITE" id="PS50931"/>
    </source>
</evidence>
<dbReference type="CDD" id="cd05466">
    <property type="entry name" value="PBP2_LTTR_substrate"/>
    <property type="match status" value="1"/>
</dbReference>
<evidence type="ECO:0000256" key="3">
    <source>
        <dbReference type="ARBA" id="ARBA00023125"/>
    </source>
</evidence>
<evidence type="ECO:0000256" key="2">
    <source>
        <dbReference type="ARBA" id="ARBA00023015"/>
    </source>
</evidence>
<dbReference type="PROSITE" id="PS50931">
    <property type="entry name" value="HTH_LYSR"/>
    <property type="match status" value="1"/>
</dbReference>
<dbReference type="Gene3D" id="3.40.190.290">
    <property type="match status" value="1"/>
</dbReference>
<keyword evidence="3 6" id="KW-0238">DNA-binding</keyword>
<dbReference type="InterPro" id="IPR000847">
    <property type="entry name" value="LysR_HTH_N"/>
</dbReference>
<dbReference type="SUPFAM" id="SSF46785">
    <property type="entry name" value="Winged helix' DNA-binding domain"/>
    <property type="match status" value="1"/>
</dbReference>
<dbReference type="PANTHER" id="PTHR30419">
    <property type="entry name" value="HTH-TYPE TRANSCRIPTIONAL REGULATOR YBHD"/>
    <property type="match status" value="1"/>
</dbReference>
<dbReference type="AlphaFoldDB" id="A0A1G8V844"/>
<evidence type="ECO:0000256" key="4">
    <source>
        <dbReference type="ARBA" id="ARBA00023163"/>
    </source>
</evidence>
<dbReference type="InterPro" id="IPR005119">
    <property type="entry name" value="LysR_subst-bd"/>
</dbReference>
<dbReference type="InterPro" id="IPR036390">
    <property type="entry name" value="WH_DNA-bd_sf"/>
</dbReference>
<feature type="domain" description="HTH lysR-type" evidence="5">
    <location>
        <begin position="4"/>
        <end position="61"/>
    </location>
</feature>
<dbReference type="PRINTS" id="PR00039">
    <property type="entry name" value="HTHLYSR"/>
</dbReference>
<evidence type="ECO:0000313" key="7">
    <source>
        <dbReference type="Proteomes" id="UP000182130"/>
    </source>
</evidence>
<accession>A0A1G8V844</accession>
<dbReference type="Pfam" id="PF00126">
    <property type="entry name" value="HTH_1"/>
    <property type="match status" value="1"/>
</dbReference>
<dbReference type="SUPFAM" id="SSF53850">
    <property type="entry name" value="Periplasmic binding protein-like II"/>
    <property type="match status" value="1"/>
</dbReference>
<protein>
    <submittedName>
        <fullName evidence="6">DNA-binding transcriptional regulator, LysR family</fullName>
    </submittedName>
</protein>
<dbReference type="GO" id="GO:0005829">
    <property type="term" value="C:cytosol"/>
    <property type="evidence" value="ECO:0007669"/>
    <property type="project" value="TreeGrafter"/>
</dbReference>
<keyword evidence="2" id="KW-0805">Transcription regulation</keyword>
<organism evidence="6 7">
    <name type="scientific">Arthrobacter cupressi</name>
    <dbReference type="NCBI Taxonomy" id="1045773"/>
    <lineage>
        <taxon>Bacteria</taxon>
        <taxon>Bacillati</taxon>
        <taxon>Actinomycetota</taxon>
        <taxon>Actinomycetes</taxon>
        <taxon>Micrococcales</taxon>
        <taxon>Micrococcaceae</taxon>
        <taxon>Arthrobacter</taxon>
    </lineage>
</organism>
<dbReference type="GO" id="GO:0003700">
    <property type="term" value="F:DNA-binding transcription factor activity"/>
    <property type="evidence" value="ECO:0007669"/>
    <property type="project" value="InterPro"/>
</dbReference>
<dbReference type="FunFam" id="1.10.10.10:FF:000001">
    <property type="entry name" value="LysR family transcriptional regulator"/>
    <property type="match status" value="1"/>
</dbReference>